<name>A0ABT3FTT4_9BACT</name>
<feature type="chain" id="PRO_5045721255" evidence="1">
    <location>
        <begin position="30"/>
        <end position="365"/>
    </location>
</feature>
<keyword evidence="3" id="KW-1185">Reference proteome</keyword>
<dbReference type="InterPro" id="IPR037107">
    <property type="entry name" value="Put_OMP_sf"/>
</dbReference>
<evidence type="ECO:0000313" key="3">
    <source>
        <dbReference type="Proteomes" id="UP001207930"/>
    </source>
</evidence>
<keyword evidence="1" id="KW-0732">Signal</keyword>
<evidence type="ECO:0000256" key="1">
    <source>
        <dbReference type="SAM" id="SignalP"/>
    </source>
</evidence>
<dbReference type="RefSeq" id="WP_264502951.1">
    <property type="nucleotide sequence ID" value="NZ_JAPDDS010000013.1"/>
</dbReference>
<organism evidence="2 3">
    <name type="scientific">Luteolibacter flavescens</name>
    <dbReference type="NCBI Taxonomy" id="1859460"/>
    <lineage>
        <taxon>Bacteria</taxon>
        <taxon>Pseudomonadati</taxon>
        <taxon>Verrucomicrobiota</taxon>
        <taxon>Verrucomicrobiia</taxon>
        <taxon>Verrucomicrobiales</taxon>
        <taxon>Verrucomicrobiaceae</taxon>
        <taxon>Luteolibacter</taxon>
    </lineage>
</organism>
<dbReference type="Proteomes" id="UP001207930">
    <property type="component" value="Unassembled WGS sequence"/>
</dbReference>
<protein>
    <submittedName>
        <fullName evidence="2">Lipid A deacylase LpxR family protein</fullName>
    </submittedName>
</protein>
<accession>A0ABT3FTT4</accession>
<proteinExistence type="predicted"/>
<sequence>MKSPLPGSSLTVARIVALASLFIASIARADRDSPLPDWGGGYLTFYLDNDLFANTDRDYTNGARLSWISSNRDIKDLGSVQRMLRRLSGDADSFWLFQKVTGFEDPSNIQYNFGFSLTQLMYTPERAGPYVQPPGERRYAGWSALGFSLHAKDDSVLNSVELLLGTTGSNSLAENSQDFVHSTRDIPKFNGWDYQIPNEITADLSFVQKRRSDLLNRDHGLIRMDGLTEWGTRLGSFRTSAHVGGFFRAGYHLPPDFSDPRLTETAYSNLYFDSDDPYPGHWSLYVLFGATARAVAFDATLDGPMFHDFETGITREPFVAEVFCGGGIRYRQVEVSYVHTWRSQEYEEQRDGLADFGSLALRLRF</sequence>
<dbReference type="Gene3D" id="2.40.128.140">
    <property type="entry name" value="Outer membrane protein"/>
    <property type="match status" value="1"/>
</dbReference>
<dbReference type="Pfam" id="PF09982">
    <property type="entry name" value="LpxR"/>
    <property type="match status" value="1"/>
</dbReference>
<comment type="caution">
    <text evidence="2">The sequence shown here is derived from an EMBL/GenBank/DDBJ whole genome shotgun (WGS) entry which is preliminary data.</text>
</comment>
<feature type="signal peptide" evidence="1">
    <location>
        <begin position="1"/>
        <end position="29"/>
    </location>
</feature>
<dbReference type="EMBL" id="JAPDDS010000013">
    <property type="protein sequence ID" value="MCW1886996.1"/>
    <property type="molecule type" value="Genomic_DNA"/>
</dbReference>
<dbReference type="InterPro" id="IPR018707">
    <property type="entry name" value="LpxR"/>
</dbReference>
<evidence type="ECO:0000313" key="2">
    <source>
        <dbReference type="EMBL" id="MCW1886996.1"/>
    </source>
</evidence>
<reference evidence="2 3" key="1">
    <citation type="submission" date="2022-10" db="EMBL/GenBank/DDBJ databases">
        <title>Luteolibacter flavescens strain MCCC 1K03193, whole genome shotgun sequencing project.</title>
        <authorList>
            <person name="Zhao G."/>
            <person name="Shen L."/>
        </authorList>
    </citation>
    <scope>NUCLEOTIDE SEQUENCE [LARGE SCALE GENOMIC DNA]</scope>
    <source>
        <strain evidence="2 3">MCCC 1K03193</strain>
    </source>
</reference>
<gene>
    <name evidence="2" type="ORF">OKA04_19815</name>
</gene>